<proteinExistence type="predicted"/>
<gene>
    <name evidence="1" type="ORF">SAMN05443661_10573</name>
</gene>
<protein>
    <recommendedName>
        <fullName evidence="3">Geranylgeranyl pyrophosphate synthase</fullName>
    </recommendedName>
</protein>
<evidence type="ECO:0000313" key="2">
    <source>
        <dbReference type="Proteomes" id="UP000182829"/>
    </source>
</evidence>
<evidence type="ECO:0000313" key="1">
    <source>
        <dbReference type="EMBL" id="SFI77221.1"/>
    </source>
</evidence>
<sequence length="264" mass="29035">MTSDTILHRRQILEELLQEILSTVVTFEHDRIPSVGRPRTAGHVFLTAFDGFTPSSRLVDEVLPVAVALELASLQSTVHRQALESGPSSVTDLTHTILRGDLLESSTFEVLAGYDAPPVRLEQCLERFTRATRRVQEGYAIVSGVDADGQHSRSEVVQRLGALTGCGIELAGTLAAVDSVSSELIRRANTFGFHVWYRTTGQSQQVDTTEISTRPSAPSKQLDSLVECWPSRSRDLVDEQLTAFLELSLDYESPDSIADLPESR</sequence>
<dbReference type="EMBL" id="FORO01000005">
    <property type="protein sequence ID" value="SFI77221.1"/>
    <property type="molecule type" value="Genomic_DNA"/>
</dbReference>
<dbReference type="AlphaFoldDB" id="A0A1I3KXG0"/>
<evidence type="ECO:0008006" key="3">
    <source>
        <dbReference type="Google" id="ProtNLM"/>
    </source>
</evidence>
<dbReference type="Proteomes" id="UP000182829">
    <property type="component" value="Unassembled WGS sequence"/>
</dbReference>
<dbReference type="RefSeq" id="WP_005575455.1">
    <property type="nucleotide sequence ID" value="NZ_FORO01000005.1"/>
</dbReference>
<accession>A0A1I3KXG0</accession>
<organism evidence="1 2">
    <name type="scientific">Natronobacterium gregoryi</name>
    <dbReference type="NCBI Taxonomy" id="44930"/>
    <lineage>
        <taxon>Archaea</taxon>
        <taxon>Methanobacteriati</taxon>
        <taxon>Methanobacteriota</taxon>
        <taxon>Stenosarchaea group</taxon>
        <taxon>Halobacteria</taxon>
        <taxon>Halobacteriales</taxon>
        <taxon>Natrialbaceae</taxon>
        <taxon>Natronobacterium</taxon>
    </lineage>
</organism>
<dbReference type="GeneID" id="14207138"/>
<dbReference type="OrthoDB" id="205748at2157"/>
<name>A0A1I3KXG0_9EURY</name>
<reference evidence="1 2" key="1">
    <citation type="submission" date="2016-10" db="EMBL/GenBank/DDBJ databases">
        <authorList>
            <person name="de Groot N.N."/>
        </authorList>
    </citation>
    <scope>NUCLEOTIDE SEQUENCE [LARGE SCALE GENOMIC DNA]</scope>
    <source>
        <strain evidence="1 2">SP2</strain>
    </source>
</reference>